<accession>D3F9Y7</accession>
<dbReference type="InterPro" id="IPR025723">
    <property type="entry name" value="ArsA/GET3_ATPase-like"/>
</dbReference>
<dbReference type="InterPro" id="IPR027417">
    <property type="entry name" value="P-loop_NTPase"/>
</dbReference>
<keyword evidence="4" id="KW-1185">Reference proteome</keyword>
<evidence type="ECO:0000259" key="2">
    <source>
        <dbReference type="Pfam" id="PF02374"/>
    </source>
</evidence>
<dbReference type="EMBL" id="CP001854">
    <property type="protein sequence ID" value="ADB53082.1"/>
    <property type="molecule type" value="Genomic_DNA"/>
</dbReference>
<dbReference type="Gene3D" id="3.40.50.300">
    <property type="entry name" value="P-loop containing nucleotide triphosphate hydrolases"/>
    <property type="match status" value="1"/>
</dbReference>
<dbReference type="CDD" id="cd02035">
    <property type="entry name" value="ArsA"/>
    <property type="match status" value="1"/>
</dbReference>
<comment type="similarity">
    <text evidence="1">Belongs to the arsA ATPase family.</text>
</comment>
<dbReference type="AlphaFoldDB" id="D3F9Y7"/>
<name>D3F9Y7_CONWI</name>
<dbReference type="PANTHER" id="PTHR10803">
    <property type="entry name" value="ARSENICAL PUMP-DRIVING ATPASE ARSENITE-TRANSLOCATING ATPASE"/>
    <property type="match status" value="1"/>
</dbReference>
<gene>
    <name evidence="3" type="ordered locus">Cwoe_4669</name>
</gene>
<sequence>MRVPGLADKRLLYVTGKGGVGKSTVAIALGIAAARRGLRTIVAELTGQDRAAVAFGHADGSSGARELQLEENLFAISIEPQHALEEYLVQRAGPFGDLLAGSRTFHGFVSATPGMRELLALGKAWELAQPQRRTPGGEPYDLVIVDAAATGHGVGALKTPRTFAEIAKVGPIASQGRALDESFTDPSFTGVVAVALAEEMPVNETLSLQQRLRDELGIELAQTIVNALVPDRLGPRQAATVARAAEQAGGASPLVRVALESARSEHVRARAQRAQVQRLALGLASDPLELPYLFAPSVDRDGLDALATHLDVLL</sequence>
<protein>
    <submittedName>
        <fullName evidence="3">Anion-transporting ATPase</fullName>
    </submittedName>
</protein>
<evidence type="ECO:0000313" key="3">
    <source>
        <dbReference type="EMBL" id="ADB53082.1"/>
    </source>
</evidence>
<dbReference type="InterPro" id="IPR016300">
    <property type="entry name" value="ATPase_ArsA/GET3"/>
</dbReference>
<dbReference type="Proteomes" id="UP000008229">
    <property type="component" value="Chromosome"/>
</dbReference>
<dbReference type="GO" id="GO:0005524">
    <property type="term" value="F:ATP binding"/>
    <property type="evidence" value="ECO:0007669"/>
    <property type="project" value="InterPro"/>
</dbReference>
<dbReference type="SUPFAM" id="SSF52540">
    <property type="entry name" value="P-loop containing nucleoside triphosphate hydrolases"/>
    <property type="match status" value="1"/>
</dbReference>
<dbReference type="PANTHER" id="PTHR10803:SF3">
    <property type="entry name" value="ATPASE GET3"/>
    <property type="match status" value="1"/>
</dbReference>
<feature type="domain" description="ArsA/GET3 Anion-transporting ATPase-like" evidence="2">
    <location>
        <begin position="10"/>
        <end position="165"/>
    </location>
</feature>
<dbReference type="GO" id="GO:0016887">
    <property type="term" value="F:ATP hydrolysis activity"/>
    <property type="evidence" value="ECO:0007669"/>
    <property type="project" value="InterPro"/>
</dbReference>
<feature type="domain" description="ArsA/GET3 Anion-transporting ATPase-like" evidence="2">
    <location>
        <begin position="175"/>
        <end position="232"/>
    </location>
</feature>
<dbReference type="STRING" id="469383.Cwoe_4669"/>
<dbReference type="HOGENOM" id="CLU_058953_1_0_11"/>
<dbReference type="eggNOG" id="COG0003">
    <property type="taxonomic scope" value="Bacteria"/>
</dbReference>
<evidence type="ECO:0000256" key="1">
    <source>
        <dbReference type="ARBA" id="ARBA00011040"/>
    </source>
</evidence>
<proteinExistence type="inferred from homology"/>
<dbReference type="Pfam" id="PF02374">
    <property type="entry name" value="ArsA_ATPase"/>
    <property type="match status" value="2"/>
</dbReference>
<reference evidence="3 4" key="1">
    <citation type="journal article" date="2010" name="Stand. Genomic Sci.">
        <title>Complete genome sequence of Conexibacter woesei type strain (ID131577).</title>
        <authorList>
            <person name="Pukall R."/>
            <person name="Lapidus A."/>
            <person name="Glavina Del Rio T."/>
            <person name="Copeland A."/>
            <person name="Tice H."/>
            <person name="Cheng J.-F."/>
            <person name="Lucas S."/>
            <person name="Chen F."/>
            <person name="Nolan M."/>
            <person name="Bruce D."/>
            <person name="Goodwin L."/>
            <person name="Pitluck S."/>
            <person name="Mavromatis K."/>
            <person name="Ivanova N."/>
            <person name="Ovchinnikova G."/>
            <person name="Pati A."/>
            <person name="Chen A."/>
            <person name="Palaniappan K."/>
            <person name="Land M."/>
            <person name="Hauser L."/>
            <person name="Chang Y.-J."/>
            <person name="Jeffries C.D."/>
            <person name="Chain P."/>
            <person name="Meincke L."/>
            <person name="Sims D."/>
            <person name="Brettin T."/>
            <person name="Detter J.C."/>
            <person name="Rohde M."/>
            <person name="Goeker M."/>
            <person name="Bristow J."/>
            <person name="Eisen J.A."/>
            <person name="Markowitz V."/>
            <person name="Kyrpides N.C."/>
            <person name="Klenk H.-P."/>
            <person name="Hugenholtz P."/>
        </authorList>
    </citation>
    <scope>NUCLEOTIDE SEQUENCE [LARGE SCALE GENOMIC DNA]</scope>
    <source>
        <strain evidence="4">DSM 14684 / CIP 108061 / JCM 11494 / NBRC 100937 / ID131577</strain>
    </source>
</reference>
<organism evidence="3 4">
    <name type="scientific">Conexibacter woesei (strain DSM 14684 / CCUG 47730 / CIP 108061 / JCM 11494 / NBRC 100937 / ID131577)</name>
    <dbReference type="NCBI Taxonomy" id="469383"/>
    <lineage>
        <taxon>Bacteria</taxon>
        <taxon>Bacillati</taxon>
        <taxon>Actinomycetota</taxon>
        <taxon>Thermoleophilia</taxon>
        <taxon>Solirubrobacterales</taxon>
        <taxon>Conexibacteraceae</taxon>
        <taxon>Conexibacter</taxon>
    </lineage>
</organism>
<evidence type="ECO:0000313" key="4">
    <source>
        <dbReference type="Proteomes" id="UP000008229"/>
    </source>
</evidence>
<reference evidence="4" key="2">
    <citation type="submission" date="2010-01" db="EMBL/GenBank/DDBJ databases">
        <title>The complete genome of Conexibacter woesei DSM 14684.</title>
        <authorList>
            <consortium name="US DOE Joint Genome Institute (JGI-PGF)"/>
            <person name="Lucas S."/>
            <person name="Copeland A."/>
            <person name="Lapidus A."/>
            <person name="Glavina del Rio T."/>
            <person name="Dalin E."/>
            <person name="Tice H."/>
            <person name="Bruce D."/>
            <person name="Goodwin L."/>
            <person name="Pitluck S."/>
            <person name="Kyrpides N."/>
            <person name="Mavromatis K."/>
            <person name="Ivanova N."/>
            <person name="Mikhailova N."/>
            <person name="Chertkov O."/>
            <person name="Brettin T."/>
            <person name="Detter J.C."/>
            <person name="Han C."/>
            <person name="Larimer F."/>
            <person name="Land M."/>
            <person name="Hauser L."/>
            <person name="Markowitz V."/>
            <person name="Cheng J.-F."/>
            <person name="Hugenholtz P."/>
            <person name="Woyke T."/>
            <person name="Wu D."/>
            <person name="Pukall R."/>
            <person name="Steenblock K."/>
            <person name="Schneider S."/>
            <person name="Klenk H.-P."/>
            <person name="Eisen J.A."/>
        </authorList>
    </citation>
    <scope>NUCLEOTIDE SEQUENCE [LARGE SCALE GENOMIC DNA]</scope>
    <source>
        <strain evidence="4">DSM 14684 / CIP 108061 / JCM 11494 / NBRC 100937 / ID131577</strain>
    </source>
</reference>
<dbReference type="KEGG" id="cwo:Cwoe_4669"/>